<feature type="transmembrane region" description="Helical" evidence="7">
    <location>
        <begin position="546"/>
        <end position="563"/>
    </location>
</feature>
<reference evidence="9 10" key="1">
    <citation type="submission" date="2018-05" db="EMBL/GenBank/DDBJ databases">
        <title>Streptomyces venezuelae.</title>
        <authorList>
            <person name="Kim W."/>
            <person name="Lee N."/>
            <person name="Cho B.-K."/>
        </authorList>
    </citation>
    <scope>NUCLEOTIDE SEQUENCE [LARGE SCALE GENOMIC DNA]</scope>
    <source>
        <strain evidence="9 10">ATCC 14583</strain>
    </source>
</reference>
<dbReference type="InterPro" id="IPR004477">
    <property type="entry name" value="ComEC_N"/>
</dbReference>
<feature type="transmembrane region" description="Helical" evidence="7">
    <location>
        <begin position="90"/>
        <end position="111"/>
    </location>
</feature>
<feature type="transmembrane region" description="Helical" evidence="7">
    <location>
        <begin position="397"/>
        <end position="415"/>
    </location>
</feature>
<evidence type="ECO:0000256" key="4">
    <source>
        <dbReference type="ARBA" id="ARBA00022989"/>
    </source>
</evidence>
<feature type="transmembrane region" description="Helical" evidence="7">
    <location>
        <begin position="485"/>
        <end position="507"/>
    </location>
</feature>
<dbReference type="EMBL" id="CP029193">
    <property type="protein sequence ID" value="QES27097.1"/>
    <property type="molecule type" value="Genomic_DNA"/>
</dbReference>
<feature type="region of interest" description="Disordered" evidence="6">
    <location>
        <begin position="1"/>
        <end position="25"/>
    </location>
</feature>
<feature type="transmembrane region" description="Helical" evidence="7">
    <location>
        <begin position="451"/>
        <end position="473"/>
    </location>
</feature>
<feature type="transmembrane region" description="Helical" evidence="7">
    <location>
        <begin position="570"/>
        <end position="586"/>
    </location>
</feature>
<dbReference type="InterPro" id="IPR036866">
    <property type="entry name" value="RibonucZ/Hydroxyglut_hydro"/>
</dbReference>
<evidence type="ECO:0000256" key="5">
    <source>
        <dbReference type="ARBA" id="ARBA00023136"/>
    </source>
</evidence>
<feature type="transmembrane region" description="Helical" evidence="7">
    <location>
        <begin position="349"/>
        <end position="368"/>
    </location>
</feature>
<sequence>MTRPAVHLASGHRLGASHPRQEGPADLRLVPPALAAWGSAALMLDAPPRWAITTVAVGVLAAGVLLVTWTARGAGGGGPARTGPGGPRRWGRFTAAAALLCAAGAAASAALHGADLRRGPVPALAGEYAHVEAELRVTSDPRRTRPRVAGAHAMPPAVLLDAEVLQVLQADGTSTGTRTPVLVVVRREADGPASAAPAASDQDVAHLTTPTPSWTALLPSTRVRVKGRLAPPMSDGGRAAAVLRVDGERAPRIVGAPSGAQQVAGKLRGGLREATDGLPADARALLPGLVVGDTSRVPAELDQAFRATDLTHLLAVSGANLTIVLVLLIGPPGLAQRAERRGLAPRLGIPLRTTAALGGVLTIGFVIVCRPDPSVLRAAACGLIALLAIVTGRRRSLVPALATAVLVLVLYDPWLARSPGFLLSVLATGALLTLAPRWGAALRGRGVPARLADALAAAAAAQAVCAPVVAVLAARVSLVAVPCNLLAEFAVAPATVLGFAALAVAPVAMPVAKALAWGASWPTEWIAGIARTGAALPGNGVDWPGGWRGGLVLAVVTVVLVLLGRRIVRHPWVVAACAALFFLVVVQPPPVTRVITGWPPPGWRLVMCDVGQGDATVLAAGDGAGVVVDAGPDPLSADRCLRSLGITRVPLVLLTHFHADHVAGLPGVLRGREVGEIQTTGFREPPEQADFVRRQAAVARVPVVSAVAGERRRAGPLDWQVLWPPAGPVPRPEGPNDASVTLLVRTGGLTMLLLGDLEPPAQRALLRSPAAASLGSVDVLKVAHHGSAHQDPGLLRRAAPRLALISCGADNSYGHPSPLTLAALRAGGAQVLRTDTDGAVAVMGEGTEPRAGTGSRAGVGSRGAPRLEVVTRPP</sequence>
<evidence type="ECO:0000256" key="2">
    <source>
        <dbReference type="ARBA" id="ARBA00022475"/>
    </source>
</evidence>
<dbReference type="NCBIfam" id="TIGR00360">
    <property type="entry name" value="ComEC_N-term"/>
    <property type="match status" value="1"/>
</dbReference>
<dbReference type="GO" id="GO:0005886">
    <property type="term" value="C:plasma membrane"/>
    <property type="evidence" value="ECO:0007669"/>
    <property type="project" value="UniProtKB-SubCell"/>
</dbReference>
<evidence type="ECO:0000256" key="1">
    <source>
        <dbReference type="ARBA" id="ARBA00004651"/>
    </source>
</evidence>
<feature type="transmembrane region" description="Helical" evidence="7">
    <location>
        <begin position="421"/>
        <end position="439"/>
    </location>
</feature>
<feature type="transmembrane region" description="Helical" evidence="7">
    <location>
        <begin position="310"/>
        <end position="329"/>
    </location>
</feature>
<dbReference type="InterPro" id="IPR052159">
    <property type="entry name" value="Competence_DNA_uptake"/>
</dbReference>
<evidence type="ECO:0000256" key="6">
    <source>
        <dbReference type="SAM" id="MobiDB-lite"/>
    </source>
</evidence>
<dbReference type="InterPro" id="IPR035681">
    <property type="entry name" value="ComA-like_MBL"/>
</dbReference>
<dbReference type="OrthoDB" id="7177610at2"/>
<dbReference type="CDD" id="cd07731">
    <property type="entry name" value="ComA-like_MBL-fold"/>
    <property type="match status" value="1"/>
</dbReference>
<evidence type="ECO:0000256" key="7">
    <source>
        <dbReference type="SAM" id="Phobius"/>
    </source>
</evidence>
<dbReference type="PANTHER" id="PTHR30619:SF1">
    <property type="entry name" value="RECOMBINATION PROTEIN 2"/>
    <property type="match status" value="1"/>
</dbReference>
<gene>
    <name evidence="9" type="ORF">DEJ47_12040</name>
</gene>
<dbReference type="InterPro" id="IPR001279">
    <property type="entry name" value="Metallo-B-lactamas"/>
</dbReference>
<keyword evidence="2" id="KW-1003">Cell membrane</keyword>
<keyword evidence="5 7" id="KW-0472">Membrane</keyword>
<dbReference type="Gene3D" id="3.60.15.10">
    <property type="entry name" value="Ribonuclease Z/Hydroxyacylglutathione hydrolase-like"/>
    <property type="match status" value="1"/>
</dbReference>
<dbReference type="RefSeq" id="WP_150167645.1">
    <property type="nucleotide sequence ID" value="NZ_CP029193.1"/>
</dbReference>
<feature type="transmembrane region" description="Helical" evidence="7">
    <location>
        <begin position="374"/>
        <end position="390"/>
    </location>
</feature>
<keyword evidence="3 7" id="KW-0812">Transmembrane</keyword>
<evidence type="ECO:0000259" key="8">
    <source>
        <dbReference type="SMART" id="SM00849"/>
    </source>
</evidence>
<dbReference type="PANTHER" id="PTHR30619">
    <property type="entry name" value="DNA INTERNALIZATION/COMPETENCE PROTEIN COMEC/REC2"/>
    <property type="match status" value="1"/>
</dbReference>
<comment type="subcellular location">
    <subcellularLocation>
        <location evidence="1">Cell membrane</location>
        <topology evidence="1">Multi-pass membrane protein</topology>
    </subcellularLocation>
</comment>
<accession>A0A5P2BAN3</accession>
<evidence type="ECO:0000256" key="3">
    <source>
        <dbReference type="ARBA" id="ARBA00022692"/>
    </source>
</evidence>
<dbReference type="Pfam" id="PF00753">
    <property type="entry name" value="Lactamase_B"/>
    <property type="match status" value="1"/>
</dbReference>
<name>A0A5P2BAN3_STRVZ</name>
<dbReference type="SUPFAM" id="SSF56281">
    <property type="entry name" value="Metallo-hydrolase/oxidoreductase"/>
    <property type="match status" value="1"/>
</dbReference>
<protein>
    <recommendedName>
        <fullName evidence="8">Metallo-beta-lactamase domain-containing protein</fullName>
    </recommendedName>
</protein>
<feature type="domain" description="Metallo-beta-lactamase" evidence="8">
    <location>
        <begin position="612"/>
        <end position="784"/>
    </location>
</feature>
<dbReference type="Pfam" id="PF03772">
    <property type="entry name" value="Competence"/>
    <property type="match status" value="1"/>
</dbReference>
<feature type="region of interest" description="Disordered" evidence="6">
    <location>
        <begin position="844"/>
        <end position="874"/>
    </location>
</feature>
<dbReference type="Proteomes" id="UP000323046">
    <property type="component" value="Chromosome"/>
</dbReference>
<keyword evidence="4 7" id="KW-1133">Transmembrane helix</keyword>
<dbReference type="SMART" id="SM00849">
    <property type="entry name" value="Lactamase_B"/>
    <property type="match status" value="1"/>
</dbReference>
<proteinExistence type="predicted"/>
<keyword evidence="10" id="KW-1185">Reference proteome</keyword>
<dbReference type="AlphaFoldDB" id="A0A5P2BAN3"/>
<organism evidence="9 10">
    <name type="scientific">Streptomyces venezuelae</name>
    <dbReference type="NCBI Taxonomy" id="54571"/>
    <lineage>
        <taxon>Bacteria</taxon>
        <taxon>Bacillati</taxon>
        <taxon>Actinomycetota</taxon>
        <taxon>Actinomycetes</taxon>
        <taxon>Kitasatosporales</taxon>
        <taxon>Streptomycetaceae</taxon>
        <taxon>Streptomyces</taxon>
    </lineage>
</organism>
<feature type="transmembrane region" description="Helical" evidence="7">
    <location>
        <begin position="50"/>
        <end position="69"/>
    </location>
</feature>
<evidence type="ECO:0000313" key="10">
    <source>
        <dbReference type="Proteomes" id="UP000323046"/>
    </source>
</evidence>
<evidence type="ECO:0000313" key="9">
    <source>
        <dbReference type="EMBL" id="QES27097.1"/>
    </source>
</evidence>